<proteinExistence type="predicted"/>
<evidence type="ECO:0000256" key="4">
    <source>
        <dbReference type="SAM" id="Phobius"/>
    </source>
</evidence>
<dbReference type="EMBL" id="JH597755">
    <property type="protein sequence ID" value="EHP71223.1"/>
    <property type="molecule type" value="Genomic_DNA"/>
</dbReference>
<evidence type="ECO:0000256" key="2">
    <source>
        <dbReference type="ARBA" id="ARBA00023125"/>
    </source>
</evidence>
<dbReference type="Proteomes" id="UP000003980">
    <property type="component" value="Unassembled WGS sequence"/>
</dbReference>
<dbReference type="GO" id="GO:0006313">
    <property type="term" value="P:DNA transposition"/>
    <property type="evidence" value="ECO:0007669"/>
    <property type="project" value="InterPro"/>
</dbReference>
<dbReference type="STRING" id="671065.MetMK1DRAFT_00000320"/>
<feature type="transmembrane region" description="Helical" evidence="4">
    <location>
        <begin position="230"/>
        <end position="251"/>
    </location>
</feature>
<dbReference type="AlphaFoldDB" id="H2C0G1"/>
<keyword evidence="1" id="KW-0815">Transposition</keyword>
<keyword evidence="2" id="KW-0238">DNA-binding</keyword>
<gene>
    <name evidence="5" type="ORF">MetMK1DRAFT_00000320</name>
</gene>
<dbReference type="HOGENOM" id="CLU_101657_0_0_2"/>
<name>H2C0G1_9CREN</name>
<keyword evidence="3" id="KW-0233">DNA recombination</keyword>
<dbReference type="InterPro" id="IPR001207">
    <property type="entry name" value="Transposase_mutator"/>
</dbReference>
<dbReference type="eggNOG" id="arCOG04918">
    <property type="taxonomic scope" value="Archaea"/>
</dbReference>
<evidence type="ECO:0000256" key="1">
    <source>
        <dbReference type="ARBA" id="ARBA00022578"/>
    </source>
</evidence>
<evidence type="ECO:0000313" key="6">
    <source>
        <dbReference type="Proteomes" id="UP000003980"/>
    </source>
</evidence>
<dbReference type="GO" id="GO:0003677">
    <property type="term" value="F:DNA binding"/>
    <property type="evidence" value="ECO:0007669"/>
    <property type="project" value="UniProtKB-KW"/>
</dbReference>
<accession>H2C0G1</accession>
<keyword evidence="4" id="KW-0472">Membrane</keyword>
<sequence length="259" mass="29616">MYGLEWVTVRSPVLYRGGERVRTGVEELLREERLALRSLLLPVLGTPSSGPRSWRWGDFKYVVVDGKYVKLRGGRRGVLLIALGLTDHGVRAVLDVVLTREEDVVSYWDLLVRLWRRYNLTLVVADGAKALDTAISRSGIKVARQTCLVHLKRRVDRRVRVLLDLLLSLAESVPTRGSPLLSYLLAPRELWPLLRSNNLAESFNSLLERRRFGKCHSPWRILQIARAIAINYNLSTCYLALVIILQGSLFLREMVKYIQ</sequence>
<evidence type="ECO:0000313" key="5">
    <source>
        <dbReference type="EMBL" id="EHP71223.1"/>
    </source>
</evidence>
<dbReference type="PANTHER" id="PTHR33217">
    <property type="entry name" value="TRANSPOSASE FOR INSERTION SEQUENCE ELEMENT IS1081"/>
    <property type="match status" value="1"/>
</dbReference>
<dbReference type="GO" id="GO:0004803">
    <property type="term" value="F:transposase activity"/>
    <property type="evidence" value="ECO:0007669"/>
    <property type="project" value="InterPro"/>
</dbReference>
<protein>
    <submittedName>
        <fullName evidence="5">Transposase</fullName>
    </submittedName>
</protein>
<dbReference type="Pfam" id="PF00872">
    <property type="entry name" value="Transposase_mut"/>
    <property type="match status" value="1"/>
</dbReference>
<organism evidence="5 6">
    <name type="scientific">Metallosphaera yellowstonensis MK1</name>
    <dbReference type="NCBI Taxonomy" id="671065"/>
    <lineage>
        <taxon>Archaea</taxon>
        <taxon>Thermoproteota</taxon>
        <taxon>Thermoprotei</taxon>
        <taxon>Sulfolobales</taxon>
        <taxon>Sulfolobaceae</taxon>
        <taxon>Metallosphaera</taxon>
    </lineage>
</organism>
<reference evidence="5 6" key="1">
    <citation type="submission" date="2012-01" db="EMBL/GenBank/DDBJ databases">
        <title>Improved High-Quality Draft sequence of Metallosphaera yellowstonensis MK1.</title>
        <authorList>
            <consortium name="US DOE Joint Genome Institute"/>
            <person name="Lucas S."/>
            <person name="Han J."/>
            <person name="Cheng J.-F."/>
            <person name="Goodwin L."/>
            <person name="Pitluck S."/>
            <person name="Peters L."/>
            <person name="Teshima H."/>
            <person name="Detter J.C."/>
            <person name="Han C."/>
            <person name="Tapia R."/>
            <person name="Land M."/>
            <person name="Hauser L."/>
            <person name="Kyrpides N."/>
            <person name="Kozubal M."/>
            <person name="Macur R.E."/>
            <person name="Jay Z."/>
            <person name="Inskeep W."/>
            <person name="Woyke T."/>
        </authorList>
    </citation>
    <scope>NUCLEOTIDE SEQUENCE [LARGE SCALE GENOMIC DNA]</scope>
    <source>
        <strain evidence="5 6">MK1</strain>
    </source>
</reference>
<keyword evidence="4" id="KW-0812">Transmembrane</keyword>
<keyword evidence="6" id="KW-1185">Reference proteome</keyword>
<evidence type="ECO:0000256" key="3">
    <source>
        <dbReference type="ARBA" id="ARBA00023172"/>
    </source>
</evidence>
<keyword evidence="4" id="KW-1133">Transmembrane helix</keyword>
<dbReference type="PANTHER" id="PTHR33217:SF7">
    <property type="entry name" value="TRANSPOSASE FOR INSERTION SEQUENCE ELEMENT IS1081"/>
    <property type="match status" value="1"/>
</dbReference>